<gene>
    <name evidence="1" type="ORF">FACUT_4287</name>
</gene>
<evidence type="ECO:0000313" key="1">
    <source>
        <dbReference type="EMBL" id="KAF4439210.1"/>
    </source>
</evidence>
<protein>
    <submittedName>
        <fullName evidence="1">Uncharacterized protein</fullName>
    </submittedName>
</protein>
<sequence>MDVQISSSTNVAMAIDGLHASLIYVGKLNPSTHALSDQLQGMARWEAILDFRIEIERYWESSINITRTQDLPSLEILFTSFPTPAHLYEAATFTFRNILTGLEPDSLENVFALCNLSYIASICSQRAGKSDVDNIFRDINIWRDSIGDPQHRQLFNDLIQRLWEDMTASSFKTEQFLYSTSPLNGQDYKAPQGATMHEISLFGEFFDPFWDSLFEIPGSLQGPNFQVTGTAEGTPPTVSDAPELRLPTGDLRQSAVMNILINFLDNCGDLMDILSGYGATAKGPYPDVPMKVKSFTQALRQHDCFEDPSASGILAIVDGFVGLNYFQNIDEIQDYIIIVGKEMLPSGQTFAKVCKAVYSSTDMAKTHNLSRRRHAERPPERKLNVHMEDQYETTHCQETCKLQCMRYADGVFEYRVADNEE</sequence>
<accession>A0A8H4JUE2</accession>
<dbReference type="EMBL" id="JAADJF010000095">
    <property type="protein sequence ID" value="KAF4439210.1"/>
    <property type="molecule type" value="Genomic_DNA"/>
</dbReference>
<comment type="caution">
    <text evidence="1">The sequence shown here is derived from an EMBL/GenBank/DDBJ whole genome shotgun (WGS) entry which is preliminary data.</text>
</comment>
<organism evidence="1 2">
    <name type="scientific">Fusarium acutatum</name>
    <dbReference type="NCBI Taxonomy" id="78861"/>
    <lineage>
        <taxon>Eukaryota</taxon>
        <taxon>Fungi</taxon>
        <taxon>Dikarya</taxon>
        <taxon>Ascomycota</taxon>
        <taxon>Pezizomycotina</taxon>
        <taxon>Sordariomycetes</taxon>
        <taxon>Hypocreomycetidae</taxon>
        <taxon>Hypocreales</taxon>
        <taxon>Nectriaceae</taxon>
        <taxon>Fusarium</taxon>
        <taxon>Fusarium fujikuroi species complex</taxon>
    </lineage>
</organism>
<dbReference type="Proteomes" id="UP000536711">
    <property type="component" value="Unassembled WGS sequence"/>
</dbReference>
<dbReference type="OrthoDB" id="5100145at2759"/>
<proteinExistence type="predicted"/>
<evidence type="ECO:0000313" key="2">
    <source>
        <dbReference type="Proteomes" id="UP000536711"/>
    </source>
</evidence>
<keyword evidence="2" id="KW-1185">Reference proteome</keyword>
<name>A0A8H4JUE2_9HYPO</name>
<dbReference type="AlphaFoldDB" id="A0A8H4JUE2"/>
<reference evidence="1 2" key="1">
    <citation type="submission" date="2020-01" db="EMBL/GenBank/DDBJ databases">
        <title>Identification and distribution of gene clusters putatively required for synthesis of sphingolipid metabolism inhibitors in phylogenetically diverse species of the filamentous fungus Fusarium.</title>
        <authorList>
            <person name="Kim H.-S."/>
            <person name="Busman M."/>
            <person name="Brown D.W."/>
            <person name="Divon H."/>
            <person name="Uhlig S."/>
            <person name="Proctor R.H."/>
        </authorList>
    </citation>
    <scope>NUCLEOTIDE SEQUENCE [LARGE SCALE GENOMIC DNA]</scope>
    <source>
        <strain evidence="1 2">NRRL 13308</strain>
    </source>
</reference>